<dbReference type="PANTHER" id="PTHR48081">
    <property type="entry name" value="AB HYDROLASE SUPERFAMILY PROTEIN C4A8.06C"/>
    <property type="match status" value="1"/>
</dbReference>
<name>A0A4S3JSJ8_9EURO</name>
<reference evidence="3 6" key="2">
    <citation type="submission" date="2019-08" db="EMBL/GenBank/DDBJ databases">
        <title>The genome sequence of a newly discovered highly antifungal drug resistant Aspergillus species, Aspergillus tanneri NIH 1004.</title>
        <authorList>
            <person name="Mounaud S."/>
            <person name="Singh I."/>
            <person name="Joardar V."/>
            <person name="Pakala S."/>
            <person name="Pakala S."/>
            <person name="Venepally P."/>
            <person name="Chung J.K."/>
            <person name="Losada L."/>
            <person name="Nierman W.C."/>
        </authorList>
    </citation>
    <scope>NUCLEOTIDE SEQUENCE [LARGE SCALE GENOMIC DNA]</scope>
    <source>
        <strain evidence="3 6">NIH1004</strain>
    </source>
</reference>
<dbReference type="Proteomes" id="UP000324241">
    <property type="component" value="Unassembled WGS sequence"/>
</dbReference>
<dbReference type="GO" id="GO:0016787">
    <property type="term" value="F:hydrolase activity"/>
    <property type="evidence" value="ECO:0007669"/>
    <property type="project" value="UniProtKB-KW"/>
</dbReference>
<dbReference type="GeneID" id="54322895"/>
<reference evidence="4 5" key="1">
    <citation type="submission" date="2019-03" db="EMBL/GenBank/DDBJ databases">
        <title>The genome sequence of a newly discovered highly antifungal drug resistant Aspergillus species, Aspergillus tanneri NIH 1004.</title>
        <authorList>
            <person name="Mounaud S."/>
            <person name="Singh I."/>
            <person name="Joardar V."/>
            <person name="Pakala S."/>
            <person name="Pakala S."/>
            <person name="Venepally P."/>
            <person name="Hoover J."/>
            <person name="Nierman W."/>
            <person name="Chung J."/>
            <person name="Losada L."/>
        </authorList>
    </citation>
    <scope>NUCLEOTIDE SEQUENCE [LARGE SCALE GENOMIC DNA]</scope>
    <source>
        <strain evidence="4 5">NIH1004</strain>
    </source>
</reference>
<evidence type="ECO:0000259" key="2">
    <source>
        <dbReference type="Pfam" id="PF07859"/>
    </source>
</evidence>
<organism evidence="4 5">
    <name type="scientific">Aspergillus tanneri</name>
    <dbReference type="NCBI Taxonomy" id="1220188"/>
    <lineage>
        <taxon>Eukaryota</taxon>
        <taxon>Fungi</taxon>
        <taxon>Dikarya</taxon>
        <taxon>Ascomycota</taxon>
        <taxon>Pezizomycotina</taxon>
        <taxon>Eurotiomycetes</taxon>
        <taxon>Eurotiomycetidae</taxon>
        <taxon>Eurotiales</taxon>
        <taxon>Aspergillaceae</taxon>
        <taxon>Aspergillus</taxon>
        <taxon>Aspergillus subgen. Circumdati</taxon>
    </lineage>
</organism>
<dbReference type="STRING" id="1220188.A0A4S3JSJ8"/>
<dbReference type="InterPro" id="IPR029058">
    <property type="entry name" value="AB_hydrolase_fold"/>
</dbReference>
<feature type="domain" description="Alpha/beta hydrolase fold-3" evidence="2">
    <location>
        <begin position="63"/>
        <end position="264"/>
    </location>
</feature>
<dbReference type="PANTHER" id="PTHR48081:SF8">
    <property type="entry name" value="ALPHA_BETA HYDROLASE FOLD-3 DOMAIN-CONTAINING PROTEIN-RELATED"/>
    <property type="match status" value="1"/>
</dbReference>
<protein>
    <recommendedName>
        <fullName evidence="2">Alpha/beta hydrolase fold-3 domain-containing protein</fullName>
    </recommendedName>
</protein>
<dbReference type="Pfam" id="PF07859">
    <property type="entry name" value="Abhydrolase_3"/>
    <property type="match status" value="1"/>
</dbReference>
<proteinExistence type="predicted"/>
<dbReference type="RefSeq" id="XP_033430673.1">
    <property type="nucleotide sequence ID" value="XM_033564916.1"/>
</dbReference>
<dbReference type="SUPFAM" id="SSF53474">
    <property type="entry name" value="alpha/beta-Hydrolases"/>
    <property type="match status" value="1"/>
</dbReference>
<sequence length="291" mass="31947">MPSYYILKPIVMLLRFLRKLLPAIKSAPDEIRQIPSREPNRTIKLHIYHPPDKTDPQPTPVLITFCGSGFVMPGHGLDDAYCQQISREASHTVIDVQYRLAPEHPCPAALHDAADVLAWVQSHPELYDPSRISIGGFSAGATIAISTAAHTPSGVLHALIAFYPACDMSISPYKKKAPDQSGTPLPPWLLALFRACYLRGGVSPDDARVSPVRAEPGVYPKKCLFVTAAQCNMAVEAEDLANRIGEVEGKEVVVQRFEGCGHAWDKVAKVGTKNWDKKVRAYGMVVELLRS</sequence>
<dbReference type="EMBL" id="QUQM01000002">
    <property type="protein sequence ID" value="KAA8651312.1"/>
    <property type="molecule type" value="Genomic_DNA"/>
</dbReference>
<dbReference type="InterPro" id="IPR013094">
    <property type="entry name" value="AB_hydrolase_3"/>
</dbReference>
<evidence type="ECO:0000313" key="6">
    <source>
        <dbReference type="Proteomes" id="UP000324241"/>
    </source>
</evidence>
<dbReference type="EMBL" id="SOSA01000059">
    <property type="protein sequence ID" value="THC97907.1"/>
    <property type="molecule type" value="Genomic_DNA"/>
</dbReference>
<comment type="caution">
    <text evidence="4">The sequence shown here is derived from an EMBL/GenBank/DDBJ whole genome shotgun (WGS) entry which is preliminary data.</text>
</comment>
<dbReference type="AlphaFoldDB" id="A0A4S3JSJ8"/>
<keyword evidence="5" id="KW-1185">Reference proteome</keyword>
<evidence type="ECO:0000256" key="1">
    <source>
        <dbReference type="ARBA" id="ARBA00022801"/>
    </source>
</evidence>
<evidence type="ECO:0000313" key="4">
    <source>
        <dbReference type="EMBL" id="THC97907.1"/>
    </source>
</evidence>
<keyword evidence="1" id="KW-0378">Hydrolase</keyword>
<gene>
    <name evidence="3" type="ORF">ATNIH1004_000193</name>
    <name evidence="4" type="ORF">EYZ11_002605</name>
</gene>
<evidence type="ECO:0000313" key="5">
    <source>
        <dbReference type="Proteomes" id="UP000308092"/>
    </source>
</evidence>
<dbReference type="Gene3D" id="3.40.50.1820">
    <property type="entry name" value="alpha/beta hydrolase"/>
    <property type="match status" value="1"/>
</dbReference>
<dbReference type="Proteomes" id="UP000308092">
    <property type="component" value="Unassembled WGS sequence"/>
</dbReference>
<dbReference type="InterPro" id="IPR050300">
    <property type="entry name" value="GDXG_lipolytic_enzyme"/>
</dbReference>
<accession>A0A4S3JSJ8</accession>
<dbReference type="VEuPathDB" id="FungiDB:EYZ11_002605"/>
<dbReference type="OrthoDB" id="408631at2759"/>
<evidence type="ECO:0000313" key="3">
    <source>
        <dbReference type="EMBL" id="KAA8651312.1"/>
    </source>
</evidence>